<sequence>MGIQVENNVNYSNTWTHTAERGPRRRSWSSWALICLRSGSPRRAEPNAAARAPCIQFTAALLPDVYFGA</sequence>
<feature type="compositionally biased region" description="Polar residues" evidence="1">
    <location>
        <begin position="1"/>
        <end position="17"/>
    </location>
</feature>
<evidence type="ECO:0000256" key="1">
    <source>
        <dbReference type="SAM" id="MobiDB-lite"/>
    </source>
</evidence>
<feature type="region of interest" description="Disordered" evidence="1">
    <location>
        <begin position="1"/>
        <end position="26"/>
    </location>
</feature>
<dbReference type="EMBL" id="CAKASE010000067">
    <property type="protein sequence ID" value="CAG9571557.1"/>
    <property type="molecule type" value="Genomic_DNA"/>
</dbReference>
<gene>
    <name evidence="2" type="ORF">DCHRY22_LOCUS9716</name>
</gene>
<evidence type="ECO:0000313" key="2">
    <source>
        <dbReference type="EMBL" id="CAG9571557.1"/>
    </source>
</evidence>
<evidence type="ECO:0000313" key="3">
    <source>
        <dbReference type="Proteomes" id="UP000789524"/>
    </source>
</evidence>
<dbReference type="Proteomes" id="UP000789524">
    <property type="component" value="Unassembled WGS sequence"/>
</dbReference>
<proteinExistence type="predicted"/>
<comment type="caution">
    <text evidence="2">The sequence shown here is derived from an EMBL/GenBank/DDBJ whole genome shotgun (WGS) entry which is preliminary data.</text>
</comment>
<keyword evidence="3" id="KW-1185">Reference proteome</keyword>
<reference evidence="2" key="1">
    <citation type="submission" date="2021-09" db="EMBL/GenBank/DDBJ databases">
        <authorList>
            <person name="Martin H S."/>
        </authorList>
    </citation>
    <scope>NUCLEOTIDE SEQUENCE</scope>
</reference>
<accession>A0A8J2QVF6</accession>
<dbReference type="AlphaFoldDB" id="A0A8J2QVF6"/>
<protein>
    <submittedName>
        <fullName evidence="2">(African queen) hypothetical protein</fullName>
    </submittedName>
</protein>
<name>A0A8J2QVF6_9NEOP</name>
<organism evidence="2 3">
    <name type="scientific">Danaus chrysippus</name>
    <name type="common">African queen</name>
    <dbReference type="NCBI Taxonomy" id="151541"/>
    <lineage>
        <taxon>Eukaryota</taxon>
        <taxon>Metazoa</taxon>
        <taxon>Ecdysozoa</taxon>
        <taxon>Arthropoda</taxon>
        <taxon>Hexapoda</taxon>
        <taxon>Insecta</taxon>
        <taxon>Pterygota</taxon>
        <taxon>Neoptera</taxon>
        <taxon>Endopterygota</taxon>
        <taxon>Lepidoptera</taxon>
        <taxon>Glossata</taxon>
        <taxon>Ditrysia</taxon>
        <taxon>Papilionoidea</taxon>
        <taxon>Nymphalidae</taxon>
        <taxon>Danainae</taxon>
        <taxon>Danaini</taxon>
        <taxon>Danaina</taxon>
        <taxon>Danaus</taxon>
        <taxon>Anosia</taxon>
    </lineage>
</organism>